<reference evidence="1" key="1">
    <citation type="submission" date="2023-10" db="EMBL/GenBank/DDBJ databases">
        <authorList>
            <person name="Rodriguez Cubillos JULIANA M."/>
            <person name="De Vega J."/>
        </authorList>
    </citation>
    <scope>NUCLEOTIDE SEQUENCE</scope>
</reference>
<dbReference type="EMBL" id="CASHSV030000311">
    <property type="protein sequence ID" value="CAJ2660402.1"/>
    <property type="molecule type" value="Genomic_DNA"/>
</dbReference>
<organism evidence="1 2">
    <name type="scientific">Trifolium pratense</name>
    <name type="common">Red clover</name>
    <dbReference type="NCBI Taxonomy" id="57577"/>
    <lineage>
        <taxon>Eukaryota</taxon>
        <taxon>Viridiplantae</taxon>
        <taxon>Streptophyta</taxon>
        <taxon>Embryophyta</taxon>
        <taxon>Tracheophyta</taxon>
        <taxon>Spermatophyta</taxon>
        <taxon>Magnoliopsida</taxon>
        <taxon>eudicotyledons</taxon>
        <taxon>Gunneridae</taxon>
        <taxon>Pentapetalae</taxon>
        <taxon>rosids</taxon>
        <taxon>fabids</taxon>
        <taxon>Fabales</taxon>
        <taxon>Fabaceae</taxon>
        <taxon>Papilionoideae</taxon>
        <taxon>50 kb inversion clade</taxon>
        <taxon>NPAAA clade</taxon>
        <taxon>Hologalegina</taxon>
        <taxon>IRL clade</taxon>
        <taxon>Trifolieae</taxon>
        <taxon>Trifolium</taxon>
    </lineage>
</organism>
<keyword evidence="2" id="KW-1185">Reference proteome</keyword>
<sequence>MNNTIMKVIEQSQVAPPPCSLPSPTTLPLTVFDTTWFYCQQPIKRIFFYHFPHPTHHFLQTTLPILKHSLSLTLQHFFPFSSNLIIPQNSQDAPYIRYLNTDTLSFTVAESSADFNLLISDSQDAKNWHSLVPNLPPPSTEQNNTRVIPIMAIQDPKITCLQETQENVLEKVELADLVPNVYPKNVRTCLVLSHEQIQKLKKWVVDKCIETSQDMSTFVVTCSLIWFCMVNSEQSDQGDSIVVDDDLCYFLFFADCRGRPEFSLPKTYFGNCLASYIVAVNRCELVGKDGIVVAANGIDMRIRDFKSDAVLGSETMIVDFKELFKPGKSVVLVSGSPKLDVYGTDFGWGKPKKSDVVHHDSSGIISLSDCRDGGSGIEIGLSLERSQMANFMNIFQGQLDDICTSVACE</sequence>
<dbReference type="Proteomes" id="UP001177021">
    <property type="component" value="Unassembled WGS sequence"/>
</dbReference>
<accession>A0ACB0KVL3</accession>
<evidence type="ECO:0000313" key="2">
    <source>
        <dbReference type="Proteomes" id="UP001177021"/>
    </source>
</evidence>
<protein>
    <submittedName>
        <fullName evidence="1">Uncharacterized protein</fullName>
    </submittedName>
</protein>
<proteinExistence type="predicted"/>
<comment type="caution">
    <text evidence="1">The sequence shown here is derived from an EMBL/GenBank/DDBJ whole genome shotgun (WGS) entry which is preliminary data.</text>
</comment>
<gene>
    <name evidence="1" type="ORF">MILVUS5_LOCUS26361</name>
</gene>
<evidence type="ECO:0000313" key="1">
    <source>
        <dbReference type="EMBL" id="CAJ2660402.1"/>
    </source>
</evidence>
<name>A0ACB0KVL3_TRIPR</name>